<sequence>MIGNKNYKEKIIDKIKNEKLEYKESFNKSLINQYTYSWKISYKNDNYDGGILIIAPKYTDDTILEQAYKLAHELGHHNINKKLSSIMMKLSQSNNILIKNIIERKAWKEAKNICIEESIPIQQEFYLIKDKCLNTYTNSIKNGVRCGFNYILHIFISYYVILMFFYLICKGVNDNINDLFGILNYFNDIDIKSVYMLSKTTWIMYIIWSVLRGIYMKQESTKR</sequence>
<organism evidence="2">
    <name type="scientific">Clostridium botulinum</name>
    <dbReference type="NCBI Taxonomy" id="1491"/>
    <lineage>
        <taxon>Bacteria</taxon>
        <taxon>Bacillati</taxon>
        <taxon>Bacillota</taxon>
        <taxon>Clostridia</taxon>
        <taxon>Eubacteriales</taxon>
        <taxon>Clostridiaceae</taxon>
        <taxon>Clostridium</taxon>
    </lineage>
</organism>
<feature type="transmembrane region" description="Helical" evidence="1">
    <location>
        <begin position="194"/>
        <end position="215"/>
    </location>
</feature>
<keyword evidence="2" id="KW-0614">Plasmid</keyword>
<geneLocation type="plasmid" evidence="2">
    <name>pGA0702E1CS</name>
</geneLocation>
<proteinExistence type="predicted"/>
<keyword evidence="1" id="KW-1133">Transmembrane helix</keyword>
<keyword evidence="1" id="KW-0472">Membrane</keyword>
<evidence type="ECO:0000256" key="1">
    <source>
        <dbReference type="SAM" id="Phobius"/>
    </source>
</evidence>
<accession>A0A126I602</accession>
<reference evidence="2" key="1">
    <citation type="journal article" date="2016" name="Genome Biol. Evol.">
        <title>Evolution of chromosomal Clostridium botulinum type E neurotoxin gene clusters: evidence provided by their rare plasmid borne counterparts.</title>
        <authorList>
            <person name="Carter A.T."/>
            <person name="Austin J.W."/>
            <person name="Weedmark K.A."/>
            <person name="Peck M.W."/>
        </authorList>
    </citation>
    <scope>NUCLEOTIDE SEQUENCE</scope>
    <source>
        <strain evidence="2">GA0702E1CS</strain>
        <plasmid evidence="2">pGA0702E1CS</plasmid>
    </source>
</reference>
<feature type="transmembrane region" description="Helical" evidence="1">
    <location>
        <begin position="150"/>
        <end position="168"/>
    </location>
</feature>
<protein>
    <submittedName>
        <fullName evidence="2">Uncharacterized protein</fullName>
    </submittedName>
</protein>
<name>A0A126I602_CLOBO</name>
<keyword evidence="1" id="KW-0812">Transmembrane</keyword>
<dbReference type="EMBL" id="KT901798">
    <property type="protein sequence ID" value="ALP69018.1"/>
    <property type="molecule type" value="Genomic_DNA"/>
</dbReference>
<dbReference type="RefSeq" id="WP_172688124.1">
    <property type="nucleotide sequence ID" value="NZ_KT901798.1"/>
</dbReference>
<evidence type="ECO:0000313" key="2">
    <source>
        <dbReference type="EMBL" id="ALP69018.1"/>
    </source>
</evidence>
<dbReference type="AlphaFoldDB" id="A0A126I602"/>